<keyword evidence="1" id="KW-0732">Signal</keyword>
<protein>
    <submittedName>
        <fullName evidence="2">(northern house mosquito) hypothetical protein</fullName>
    </submittedName>
</protein>
<proteinExistence type="predicted"/>
<evidence type="ECO:0000313" key="2">
    <source>
        <dbReference type="EMBL" id="CAG6470749.1"/>
    </source>
</evidence>
<reference evidence="2" key="1">
    <citation type="submission" date="2021-05" db="EMBL/GenBank/DDBJ databases">
        <authorList>
            <person name="Alioto T."/>
            <person name="Alioto T."/>
            <person name="Gomez Garrido J."/>
        </authorList>
    </citation>
    <scope>NUCLEOTIDE SEQUENCE</scope>
</reference>
<evidence type="ECO:0000256" key="1">
    <source>
        <dbReference type="SAM" id="SignalP"/>
    </source>
</evidence>
<feature type="chain" id="PRO_5034815975" evidence="1">
    <location>
        <begin position="32"/>
        <end position="113"/>
    </location>
</feature>
<feature type="signal peptide" evidence="1">
    <location>
        <begin position="1"/>
        <end position="31"/>
    </location>
</feature>
<organism evidence="2">
    <name type="scientific">Culex pipiens</name>
    <name type="common">House mosquito</name>
    <dbReference type="NCBI Taxonomy" id="7175"/>
    <lineage>
        <taxon>Eukaryota</taxon>
        <taxon>Metazoa</taxon>
        <taxon>Ecdysozoa</taxon>
        <taxon>Arthropoda</taxon>
        <taxon>Hexapoda</taxon>
        <taxon>Insecta</taxon>
        <taxon>Pterygota</taxon>
        <taxon>Neoptera</taxon>
        <taxon>Endopterygota</taxon>
        <taxon>Diptera</taxon>
        <taxon>Nematocera</taxon>
        <taxon>Culicoidea</taxon>
        <taxon>Culicidae</taxon>
        <taxon>Culicinae</taxon>
        <taxon>Culicini</taxon>
        <taxon>Culex</taxon>
        <taxon>Culex</taxon>
    </lineage>
</organism>
<dbReference type="EMBL" id="HBUE01066117">
    <property type="protein sequence ID" value="CAG6470749.1"/>
    <property type="molecule type" value="Transcribed_RNA"/>
</dbReference>
<sequence>MRPVVGMMVLLCLLLLLIILYLAVDLRVAHPEGTAVAVKETNREQMRHCWCCWRYAVGMPLIARPHWRGGDSICTWHNQSQSLPRLTLVPSRPCMTRLAPTAASQRIWILFQK</sequence>
<dbReference type="AlphaFoldDB" id="A0A8D8BAX5"/>
<accession>A0A8D8BAX5</accession>
<name>A0A8D8BAX5_CULPI</name>